<sequence>MLVPTNNVVMWSCDTFNCWPKVDRSTSQCSMQLTNQS</sequence>
<evidence type="ECO:0000313" key="1">
    <source>
        <dbReference type="EMBL" id="JAD65151.1"/>
    </source>
</evidence>
<accession>A0A0A9BP93</accession>
<proteinExistence type="predicted"/>
<organism evidence="1">
    <name type="scientific">Arundo donax</name>
    <name type="common">Giant reed</name>
    <name type="synonym">Donax arundinaceus</name>
    <dbReference type="NCBI Taxonomy" id="35708"/>
    <lineage>
        <taxon>Eukaryota</taxon>
        <taxon>Viridiplantae</taxon>
        <taxon>Streptophyta</taxon>
        <taxon>Embryophyta</taxon>
        <taxon>Tracheophyta</taxon>
        <taxon>Spermatophyta</taxon>
        <taxon>Magnoliopsida</taxon>
        <taxon>Liliopsida</taxon>
        <taxon>Poales</taxon>
        <taxon>Poaceae</taxon>
        <taxon>PACMAD clade</taxon>
        <taxon>Arundinoideae</taxon>
        <taxon>Arundineae</taxon>
        <taxon>Arundo</taxon>
    </lineage>
</organism>
<dbReference type="EMBL" id="GBRH01232744">
    <property type="protein sequence ID" value="JAD65151.1"/>
    <property type="molecule type" value="Transcribed_RNA"/>
</dbReference>
<reference evidence="1" key="1">
    <citation type="submission" date="2014-09" db="EMBL/GenBank/DDBJ databases">
        <authorList>
            <person name="Magalhaes I.L.F."/>
            <person name="Oliveira U."/>
            <person name="Santos F.R."/>
            <person name="Vidigal T.H.D.A."/>
            <person name="Brescovit A.D."/>
            <person name="Santos A.J."/>
        </authorList>
    </citation>
    <scope>NUCLEOTIDE SEQUENCE</scope>
    <source>
        <tissue evidence="1">Shoot tissue taken approximately 20 cm above the soil surface</tissue>
    </source>
</reference>
<reference evidence="1" key="2">
    <citation type="journal article" date="2015" name="Data Brief">
        <title>Shoot transcriptome of the giant reed, Arundo donax.</title>
        <authorList>
            <person name="Barrero R.A."/>
            <person name="Guerrero F.D."/>
            <person name="Moolhuijzen P."/>
            <person name="Goolsby J.A."/>
            <person name="Tidwell J."/>
            <person name="Bellgard S.E."/>
            <person name="Bellgard M.I."/>
        </authorList>
    </citation>
    <scope>NUCLEOTIDE SEQUENCE</scope>
    <source>
        <tissue evidence="1">Shoot tissue taken approximately 20 cm above the soil surface</tissue>
    </source>
</reference>
<dbReference type="AlphaFoldDB" id="A0A0A9BP93"/>
<name>A0A0A9BP93_ARUDO</name>
<protein>
    <submittedName>
        <fullName evidence="1">Uncharacterized protein</fullName>
    </submittedName>
</protein>